<gene>
    <name evidence="8" type="ORF">AVDCRST_MAG81-1079</name>
</gene>
<proteinExistence type="predicted"/>
<keyword evidence="3" id="KW-0732">Signal</keyword>
<dbReference type="PROSITE" id="PS51007">
    <property type="entry name" value="CYTC"/>
    <property type="match status" value="1"/>
</dbReference>
<dbReference type="GO" id="GO:0009055">
    <property type="term" value="F:electron transfer activity"/>
    <property type="evidence" value="ECO:0007669"/>
    <property type="project" value="InterPro"/>
</dbReference>
<dbReference type="AlphaFoldDB" id="A0A6J4V1I7"/>
<protein>
    <recommendedName>
        <fullName evidence="7">Cytochrome c domain-containing protein</fullName>
    </recommendedName>
</protein>
<dbReference type="InterPro" id="IPR036909">
    <property type="entry name" value="Cyt_c-like_dom_sf"/>
</dbReference>
<dbReference type="PANTHER" id="PTHR30600:SF10">
    <property type="entry name" value="BLL6722 PROTEIN"/>
    <property type="match status" value="1"/>
</dbReference>
<sequence length="341" mass="36244">MVSDPTTGADGSQLLLGIDKETYLGTILQNSADPAFRLPEGAKPSEFFNQIDPTPGEPGLNQTIRMPGYPQGSIFMLDGLMANSPGMPVAEQLNGMSAWQNTLAPPPQAPGDPETLRRGATLFTRAGCAECHSGRYFTNHDVVPQNEVGTQPSRAPTLAAFTRIFTTPKTYPSSLSVPLPPDAPVLNVPTDITPQEVQRLAYGLGNSAGGYKVPSLIGLYLTAPYLHDGGVAAGPAALKQGLQGSFDIANPNQLGMAGTLIQHIQPDPDASLRVLVDRTLRDRAIAANRGNPDLQQANVDGSGHNYWVDAQAGFTPQDQTDLVQFLLSLDDDPQVLPAVDR</sequence>
<keyword evidence="1 6" id="KW-0349">Heme</keyword>
<evidence type="ECO:0000259" key="7">
    <source>
        <dbReference type="PROSITE" id="PS51007"/>
    </source>
</evidence>
<evidence type="ECO:0000256" key="2">
    <source>
        <dbReference type="ARBA" id="ARBA00022723"/>
    </source>
</evidence>
<organism evidence="8">
    <name type="scientific">uncultured Synechococcales cyanobacterium</name>
    <dbReference type="NCBI Taxonomy" id="1936017"/>
    <lineage>
        <taxon>Bacteria</taxon>
        <taxon>Bacillati</taxon>
        <taxon>Cyanobacteriota</taxon>
        <taxon>Cyanophyceae</taxon>
        <taxon>Synechococcales</taxon>
        <taxon>environmental samples</taxon>
    </lineage>
</organism>
<keyword evidence="4" id="KW-0560">Oxidoreductase</keyword>
<dbReference type="InterPro" id="IPR051395">
    <property type="entry name" value="Cytochrome_c_Peroxidase/MauG"/>
</dbReference>
<evidence type="ECO:0000256" key="5">
    <source>
        <dbReference type="ARBA" id="ARBA00023004"/>
    </source>
</evidence>
<evidence type="ECO:0000256" key="3">
    <source>
        <dbReference type="ARBA" id="ARBA00022729"/>
    </source>
</evidence>
<dbReference type="Gene3D" id="1.10.760.10">
    <property type="entry name" value="Cytochrome c-like domain"/>
    <property type="match status" value="1"/>
</dbReference>
<dbReference type="SUPFAM" id="SSF46626">
    <property type="entry name" value="Cytochrome c"/>
    <property type="match status" value="1"/>
</dbReference>
<dbReference type="GO" id="GO:0020037">
    <property type="term" value="F:heme binding"/>
    <property type="evidence" value="ECO:0007669"/>
    <property type="project" value="InterPro"/>
</dbReference>
<evidence type="ECO:0000256" key="4">
    <source>
        <dbReference type="ARBA" id="ARBA00023002"/>
    </source>
</evidence>
<dbReference type="GO" id="GO:0046872">
    <property type="term" value="F:metal ion binding"/>
    <property type="evidence" value="ECO:0007669"/>
    <property type="project" value="UniProtKB-KW"/>
</dbReference>
<dbReference type="EMBL" id="CADCWO010000056">
    <property type="protein sequence ID" value="CAA9564327.1"/>
    <property type="molecule type" value="Genomic_DNA"/>
</dbReference>
<dbReference type="InterPro" id="IPR009056">
    <property type="entry name" value="Cyt_c-like_dom"/>
</dbReference>
<keyword evidence="5 6" id="KW-0408">Iron</keyword>
<dbReference type="PANTHER" id="PTHR30600">
    <property type="entry name" value="CYTOCHROME C PEROXIDASE-RELATED"/>
    <property type="match status" value="1"/>
</dbReference>
<name>A0A6J4V1I7_9CYAN</name>
<accession>A0A6J4V1I7</accession>
<evidence type="ECO:0000256" key="1">
    <source>
        <dbReference type="ARBA" id="ARBA00022617"/>
    </source>
</evidence>
<evidence type="ECO:0000313" key="8">
    <source>
        <dbReference type="EMBL" id="CAA9564327.1"/>
    </source>
</evidence>
<keyword evidence="2 6" id="KW-0479">Metal-binding</keyword>
<evidence type="ECO:0000256" key="6">
    <source>
        <dbReference type="PROSITE-ProRule" id="PRU00433"/>
    </source>
</evidence>
<dbReference type="GO" id="GO:0004130">
    <property type="term" value="F:cytochrome-c peroxidase activity"/>
    <property type="evidence" value="ECO:0007669"/>
    <property type="project" value="TreeGrafter"/>
</dbReference>
<reference evidence="8" key="1">
    <citation type="submission" date="2020-02" db="EMBL/GenBank/DDBJ databases">
        <authorList>
            <person name="Meier V. D."/>
        </authorList>
    </citation>
    <scope>NUCLEOTIDE SEQUENCE</scope>
    <source>
        <strain evidence="8">AVDCRST_MAG81</strain>
    </source>
</reference>
<feature type="domain" description="Cytochrome c" evidence="7">
    <location>
        <begin position="114"/>
        <end position="330"/>
    </location>
</feature>